<gene>
    <name evidence="12" type="ORF">GCM10010151_13130</name>
</gene>
<dbReference type="PANTHER" id="PTHR43513">
    <property type="entry name" value="DIHYDROOROTATE DEHYDROGENASE B (NAD(+)), ELECTRON TRANSFER SUBUNIT"/>
    <property type="match status" value="1"/>
</dbReference>
<keyword evidence="2" id="KW-0813">Transport</keyword>
<dbReference type="InterPro" id="IPR039261">
    <property type="entry name" value="FNR_nucleotide-bd"/>
</dbReference>
<keyword evidence="4" id="KW-0001">2Fe-2S</keyword>
<protein>
    <submittedName>
        <fullName evidence="12">Dihydroorotate dehydrogenase electron transfer subunit</fullName>
    </submittedName>
</protein>
<dbReference type="Pfam" id="PF10418">
    <property type="entry name" value="DHODB_Fe-S_bind"/>
    <property type="match status" value="1"/>
</dbReference>
<dbReference type="Proteomes" id="UP001501822">
    <property type="component" value="Unassembled WGS sequence"/>
</dbReference>
<evidence type="ECO:0000256" key="3">
    <source>
        <dbReference type="ARBA" id="ARBA00022630"/>
    </source>
</evidence>
<evidence type="ECO:0000256" key="8">
    <source>
        <dbReference type="ARBA" id="ARBA00023004"/>
    </source>
</evidence>
<dbReference type="PIRSF" id="PIRSF006816">
    <property type="entry name" value="Cyc3_hyd_g"/>
    <property type="match status" value="1"/>
</dbReference>
<dbReference type="InterPro" id="IPR012165">
    <property type="entry name" value="Cyt_c3_hydrogenase_gsu"/>
</dbReference>
<comment type="cofactor">
    <cofactor evidence="10">
        <name>[2Fe-2S] cluster</name>
        <dbReference type="ChEBI" id="CHEBI:190135"/>
    </cofactor>
</comment>
<dbReference type="EMBL" id="BAAABM010000007">
    <property type="protein sequence ID" value="GAA0324624.1"/>
    <property type="molecule type" value="Genomic_DNA"/>
</dbReference>
<keyword evidence="7" id="KW-0249">Electron transport</keyword>
<reference evidence="13" key="1">
    <citation type="journal article" date="2019" name="Int. J. Syst. Evol. Microbiol.">
        <title>The Global Catalogue of Microorganisms (GCM) 10K type strain sequencing project: providing services to taxonomists for standard genome sequencing and annotation.</title>
        <authorList>
            <consortium name="The Broad Institute Genomics Platform"/>
            <consortium name="The Broad Institute Genome Sequencing Center for Infectious Disease"/>
            <person name="Wu L."/>
            <person name="Ma J."/>
        </authorList>
    </citation>
    <scope>NUCLEOTIDE SEQUENCE [LARGE SCALE GENOMIC DNA]</scope>
    <source>
        <strain evidence="13">JCM 3146</strain>
    </source>
</reference>
<dbReference type="Gene3D" id="3.40.50.80">
    <property type="entry name" value="Nucleotide-binding domain of ferredoxin-NADP reductase (FNR) module"/>
    <property type="match status" value="1"/>
</dbReference>
<dbReference type="PANTHER" id="PTHR43513:SF3">
    <property type="entry name" value="DIHYDROOROTATE DEHYDROGENASE B (NAD(+)), ELECTRON TRANSFER SUBUNIT-RELATED"/>
    <property type="match status" value="1"/>
</dbReference>
<dbReference type="SUPFAM" id="SSF63380">
    <property type="entry name" value="Riboflavin synthase domain-like"/>
    <property type="match status" value="1"/>
</dbReference>
<evidence type="ECO:0000313" key="12">
    <source>
        <dbReference type="EMBL" id="GAA0324624.1"/>
    </source>
</evidence>
<evidence type="ECO:0000313" key="13">
    <source>
        <dbReference type="Proteomes" id="UP001501822"/>
    </source>
</evidence>
<keyword evidence="6" id="KW-0274">FAD</keyword>
<evidence type="ECO:0000259" key="11">
    <source>
        <dbReference type="PROSITE" id="PS51384"/>
    </source>
</evidence>
<keyword evidence="13" id="KW-1185">Reference proteome</keyword>
<evidence type="ECO:0000256" key="6">
    <source>
        <dbReference type="ARBA" id="ARBA00022827"/>
    </source>
</evidence>
<dbReference type="PROSITE" id="PS51384">
    <property type="entry name" value="FAD_FR"/>
    <property type="match status" value="1"/>
</dbReference>
<comment type="similarity">
    <text evidence="1">Belongs to the PyrK family.</text>
</comment>
<name>A0ABP3FV26_9ACTN</name>
<dbReference type="InterPro" id="IPR037117">
    <property type="entry name" value="Dihydroorotate_DH_ele_sf"/>
</dbReference>
<evidence type="ECO:0000256" key="5">
    <source>
        <dbReference type="ARBA" id="ARBA00022723"/>
    </source>
</evidence>
<dbReference type="InterPro" id="IPR017927">
    <property type="entry name" value="FAD-bd_FR_type"/>
</dbReference>
<dbReference type="Gene3D" id="2.10.240.10">
    <property type="entry name" value="Dihydroorotate dehydrogenase, electron transfer subunit"/>
    <property type="match status" value="1"/>
</dbReference>
<evidence type="ECO:0000256" key="10">
    <source>
        <dbReference type="ARBA" id="ARBA00034078"/>
    </source>
</evidence>
<keyword evidence="3" id="KW-0285">Flavoprotein</keyword>
<dbReference type="Gene3D" id="2.40.30.10">
    <property type="entry name" value="Translation factors"/>
    <property type="match status" value="1"/>
</dbReference>
<organism evidence="12 13">
    <name type="scientific">Actinoallomurus spadix</name>
    <dbReference type="NCBI Taxonomy" id="79912"/>
    <lineage>
        <taxon>Bacteria</taxon>
        <taxon>Bacillati</taxon>
        <taxon>Actinomycetota</taxon>
        <taxon>Actinomycetes</taxon>
        <taxon>Streptosporangiales</taxon>
        <taxon>Thermomonosporaceae</taxon>
        <taxon>Actinoallomurus</taxon>
    </lineage>
</organism>
<dbReference type="InterPro" id="IPR019480">
    <property type="entry name" value="Dihydroorotate_DH_Fe-S-bd"/>
</dbReference>
<feature type="domain" description="FAD-binding FR-type" evidence="11">
    <location>
        <begin position="8"/>
        <end position="109"/>
    </location>
</feature>
<comment type="caution">
    <text evidence="12">The sequence shown here is derived from an EMBL/GenBank/DDBJ whole genome shotgun (WGS) entry which is preliminary data.</text>
</comment>
<sequence length="292" mass="31122">MTDSPVAPVQVPGTVLTIRRTGAYHAMTLVAPGIAERFRPGQFVALAVGGERSSMLTRRCFFVREVKPDYGGTVEIVFAVRGTGTQWLAALRPRDILDVAGPLGRPFPLPRHPVRCVLVGEGHSGAALFPLAAVLRQRECAVHFVLGGAESEHVYGTRAARRVGDSTSVVTEDGSLGHRGRPEDLVAAVVEEAAAEVVYACGPTETLRAVSRIAVRYDLPVQVAVEEPMSCGTGVCQACVLPVIDDEGVTHMARSCVEGPVFRGERVRWDDLGTIPFDAYGAPRSVLPGSLS</sequence>
<keyword evidence="5" id="KW-0479">Metal-binding</keyword>
<evidence type="ECO:0000256" key="9">
    <source>
        <dbReference type="ARBA" id="ARBA00023014"/>
    </source>
</evidence>
<dbReference type="SUPFAM" id="SSF52343">
    <property type="entry name" value="Ferredoxin reductase-like, C-terminal NADP-linked domain"/>
    <property type="match status" value="1"/>
</dbReference>
<evidence type="ECO:0000256" key="7">
    <source>
        <dbReference type="ARBA" id="ARBA00022982"/>
    </source>
</evidence>
<evidence type="ECO:0000256" key="2">
    <source>
        <dbReference type="ARBA" id="ARBA00022448"/>
    </source>
</evidence>
<keyword evidence="9" id="KW-0411">Iron-sulfur</keyword>
<evidence type="ECO:0000256" key="4">
    <source>
        <dbReference type="ARBA" id="ARBA00022714"/>
    </source>
</evidence>
<accession>A0ABP3FV26</accession>
<proteinExistence type="inferred from homology"/>
<evidence type="ECO:0000256" key="1">
    <source>
        <dbReference type="ARBA" id="ARBA00006422"/>
    </source>
</evidence>
<dbReference type="InterPro" id="IPR050353">
    <property type="entry name" value="PyrK_electron_transfer"/>
</dbReference>
<keyword evidence="8" id="KW-0408">Iron</keyword>
<dbReference type="InterPro" id="IPR017938">
    <property type="entry name" value="Riboflavin_synthase-like_b-brl"/>
</dbReference>